<organism evidence="6">
    <name type="scientific">freshwater metagenome</name>
    <dbReference type="NCBI Taxonomy" id="449393"/>
    <lineage>
        <taxon>unclassified sequences</taxon>
        <taxon>metagenomes</taxon>
        <taxon>ecological metagenomes</taxon>
    </lineage>
</organism>
<dbReference type="AlphaFoldDB" id="A0A6J7GM59"/>
<evidence type="ECO:0000259" key="5">
    <source>
        <dbReference type="PROSITE" id="PS50977"/>
    </source>
</evidence>
<dbReference type="Pfam" id="PF13977">
    <property type="entry name" value="TetR_C_6"/>
    <property type="match status" value="1"/>
</dbReference>
<dbReference type="InterPro" id="IPR050109">
    <property type="entry name" value="HTH-type_TetR-like_transc_reg"/>
</dbReference>
<dbReference type="InterPro" id="IPR009057">
    <property type="entry name" value="Homeodomain-like_sf"/>
</dbReference>
<sequence length="208" mass="22541">MSTPTHLTRKGARRAEEILEATVRCLARDGYAATSLQRVAEEAGVPKRAIPYYFASREGLLTNAAEHLIARLVDQILQAVAALKDADSIIDVGFEAFWAGLTRDRAFLVAWLGLQTEAITNPSLAPAAATATDQLRRMIDGLIAGHRARGGHLAYPAQTIQITILAWVQGLALDWAINGSTPALEDSIAVFRTWLKTAAHPDMVRSDT</sequence>
<keyword evidence="1" id="KW-0678">Repressor</keyword>
<dbReference type="EMBL" id="CAFBMK010000042">
    <property type="protein sequence ID" value="CAB4907688.1"/>
    <property type="molecule type" value="Genomic_DNA"/>
</dbReference>
<dbReference type="Gene3D" id="1.10.357.10">
    <property type="entry name" value="Tetracycline Repressor, domain 2"/>
    <property type="match status" value="1"/>
</dbReference>
<reference evidence="6" key="1">
    <citation type="submission" date="2020-05" db="EMBL/GenBank/DDBJ databases">
        <authorList>
            <person name="Chiriac C."/>
            <person name="Salcher M."/>
            <person name="Ghai R."/>
            <person name="Kavagutti S V."/>
        </authorList>
    </citation>
    <scope>NUCLEOTIDE SEQUENCE</scope>
</reference>
<accession>A0A6J7GM59</accession>
<feature type="domain" description="HTH tetR-type" evidence="5">
    <location>
        <begin position="12"/>
        <end position="72"/>
    </location>
</feature>
<dbReference type="PROSITE" id="PS50977">
    <property type="entry name" value="HTH_TETR_2"/>
    <property type="match status" value="1"/>
</dbReference>
<proteinExistence type="predicted"/>
<evidence type="ECO:0000256" key="1">
    <source>
        <dbReference type="ARBA" id="ARBA00022491"/>
    </source>
</evidence>
<dbReference type="GO" id="GO:0003700">
    <property type="term" value="F:DNA-binding transcription factor activity"/>
    <property type="evidence" value="ECO:0007669"/>
    <property type="project" value="TreeGrafter"/>
</dbReference>
<dbReference type="InterPro" id="IPR039538">
    <property type="entry name" value="BetI_C"/>
</dbReference>
<keyword evidence="2" id="KW-0805">Transcription regulation</keyword>
<dbReference type="InterPro" id="IPR001647">
    <property type="entry name" value="HTH_TetR"/>
</dbReference>
<protein>
    <submittedName>
        <fullName evidence="6">Unannotated protein</fullName>
    </submittedName>
</protein>
<dbReference type="PRINTS" id="PR00455">
    <property type="entry name" value="HTHTETR"/>
</dbReference>
<keyword evidence="4" id="KW-0804">Transcription</keyword>
<keyword evidence="3" id="KW-0238">DNA-binding</keyword>
<dbReference type="PANTHER" id="PTHR30055">
    <property type="entry name" value="HTH-TYPE TRANSCRIPTIONAL REGULATOR RUTR"/>
    <property type="match status" value="1"/>
</dbReference>
<name>A0A6J7GM59_9ZZZZ</name>
<evidence type="ECO:0000256" key="2">
    <source>
        <dbReference type="ARBA" id="ARBA00023015"/>
    </source>
</evidence>
<dbReference type="GO" id="GO:0000976">
    <property type="term" value="F:transcription cis-regulatory region binding"/>
    <property type="evidence" value="ECO:0007669"/>
    <property type="project" value="TreeGrafter"/>
</dbReference>
<evidence type="ECO:0000256" key="3">
    <source>
        <dbReference type="ARBA" id="ARBA00023125"/>
    </source>
</evidence>
<dbReference type="SUPFAM" id="SSF48498">
    <property type="entry name" value="Tetracyclin repressor-like, C-terminal domain"/>
    <property type="match status" value="1"/>
</dbReference>
<dbReference type="SUPFAM" id="SSF46689">
    <property type="entry name" value="Homeodomain-like"/>
    <property type="match status" value="1"/>
</dbReference>
<evidence type="ECO:0000256" key="4">
    <source>
        <dbReference type="ARBA" id="ARBA00023163"/>
    </source>
</evidence>
<gene>
    <name evidence="6" type="ORF">UFOPK3564_01006</name>
</gene>
<dbReference type="Pfam" id="PF00440">
    <property type="entry name" value="TetR_N"/>
    <property type="match status" value="1"/>
</dbReference>
<dbReference type="PANTHER" id="PTHR30055:SF234">
    <property type="entry name" value="HTH-TYPE TRANSCRIPTIONAL REGULATOR BETI"/>
    <property type="match status" value="1"/>
</dbReference>
<dbReference type="InterPro" id="IPR036271">
    <property type="entry name" value="Tet_transcr_reg_TetR-rel_C_sf"/>
</dbReference>
<evidence type="ECO:0000313" key="6">
    <source>
        <dbReference type="EMBL" id="CAB4907688.1"/>
    </source>
</evidence>